<keyword evidence="4" id="KW-1185">Reference proteome</keyword>
<evidence type="ECO:0000313" key="4">
    <source>
        <dbReference type="Proteomes" id="UP001549691"/>
    </source>
</evidence>
<organism evidence="3 4">
    <name type="scientific">Uliginosibacterium flavum</name>
    <dbReference type="NCBI Taxonomy" id="1396831"/>
    <lineage>
        <taxon>Bacteria</taxon>
        <taxon>Pseudomonadati</taxon>
        <taxon>Pseudomonadota</taxon>
        <taxon>Betaproteobacteria</taxon>
        <taxon>Rhodocyclales</taxon>
        <taxon>Zoogloeaceae</taxon>
        <taxon>Uliginosibacterium</taxon>
    </lineage>
</organism>
<protein>
    <submittedName>
        <fullName evidence="3">Exosortase-associated protein EpsI, B-type</fullName>
    </submittedName>
</protein>
<keyword evidence="1" id="KW-0472">Membrane</keyword>
<feature type="transmembrane region" description="Helical" evidence="1">
    <location>
        <begin position="23"/>
        <end position="45"/>
    </location>
</feature>
<sequence length="246" mass="27232">MNAQQLGAKHSSPQSPVPSPGVLIRQSIAAFVLMLAAALTAWALVPTHKLVDQWGKLDLETSIPKEFGDWVMDTRSYGGVVNPQQAEALNKIYSQTLSRTYINRRTGEYVMLSIAYGEDQRDGMQLHYPEICYPAQGFQLKSRNKGVLSLPQGLIPIRRLETYAGQRFEPVTYWTMIGEHATLGGTDKKLLEMRYSLAGDIPDGLLFRVSSINRDSAAGFALQDAFLSAIVAHIAPETRPRFAGIH</sequence>
<evidence type="ECO:0000256" key="1">
    <source>
        <dbReference type="SAM" id="Phobius"/>
    </source>
</evidence>
<dbReference type="NCBIfam" id="TIGR02914">
    <property type="entry name" value="EpsI_fam"/>
    <property type="match status" value="1"/>
</dbReference>
<reference evidence="3 4" key="1">
    <citation type="submission" date="2024-07" db="EMBL/GenBank/DDBJ databases">
        <title>Uliginosibacterium flavum JJ3220;KACC:17644.</title>
        <authorList>
            <person name="Kim M.K."/>
        </authorList>
    </citation>
    <scope>NUCLEOTIDE SEQUENCE [LARGE SCALE GENOMIC DNA]</scope>
    <source>
        <strain evidence="3 4">KACC:17644</strain>
    </source>
</reference>
<dbReference type="Proteomes" id="UP001549691">
    <property type="component" value="Unassembled WGS sequence"/>
</dbReference>
<dbReference type="EMBL" id="JBEWZI010000035">
    <property type="protein sequence ID" value="MET7016300.1"/>
    <property type="molecule type" value="Genomic_DNA"/>
</dbReference>
<feature type="domain" description="Methanolan biosynthesis EpsI" evidence="2">
    <location>
        <begin position="29"/>
        <end position="235"/>
    </location>
</feature>
<dbReference type="NCBIfam" id="NF045609">
    <property type="entry name" value="EpsI_type_B"/>
    <property type="match status" value="1"/>
</dbReference>
<comment type="caution">
    <text evidence="3">The sequence shown here is derived from an EMBL/GenBank/DDBJ whole genome shotgun (WGS) entry which is preliminary data.</text>
</comment>
<evidence type="ECO:0000313" key="3">
    <source>
        <dbReference type="EMBL" id="MET7016300.1"/>
    </source>
</evidence>
<dbReference type="Pfam" id="PF11984">
    <property type="entry name" value="DUF3485"/>
    <property type="match status" value="1"/>
</dbReference>
<dbReference type="InterPro" id="IPR054653">
    <property type="entry name" value="EpsI_type_B_pred"/>
</dbReference>
<name>A0ABV2TQT1_9RHOO</name>
<dbReference type="InterPro" id="IPR014263">
    <property type="entry name" value="Methanolan_biosynth_EpsI"/>
</dbReference>
<accession>A0ABV2TQT1</accession>
<gene>
    <name evidence="3" type="primary">epsI</name>
    <name evidence="3" type="ORF">ABXR19_19100</name>
</gene>
<keyword evidence="1" id="KW-0812">Transmembrane</keyword>
<evidence type="ECO:0000259" key="2">
    <source>
        <dbReference type="Pfam" id="PF11984"/>
    </source>
</evidence>
<keyword evidence="1" id="KW-1133">Transmembrane helix</keyword>
<proteinExistence type="predicted"/>
<dbReference type="RefSeq" id="WP_354602759.1">
    <property type="nucleotide sequence ID" value="NZ_JBEWZI010000035.1"/>
</dbReference>